<reference evidence="2 3" key="1">
    <citation type="submission" date="2019-02" db="EMBL/GenBank/DDBJ databases">
        <title>Deep-cultivation of Planctomycetes and their phenomic and genomic characterization uncovers novel biology.</title>
        <authorList>
            <person name="Wiegand S."/>
            <person name="Jogler M."/>
            <person name="Boedeker C."/>
            <person name="Pinto D."/>
            <person name="Vollmers J."/>
            <person name="Rivas-Marin E."/>
            <person name="Kohn T."/>
            <person name="Peeters S.H."/>
            <person name="Heuer A."/>
            <person name="Rast P."/>
            <person name="Oberbeckmann S."/>
            <person name="Bunk B."/>
            <person name="Jeske O."/>
            <person name="Meyerdierks A."/>
            <person name="Storesund J.E."/>
            <person name="Kallscheuer N."/>
            <person name="Luecker S."/>
            <person name="Lage O.M."/>
            <person name="Pohl T."/>
            <person name="Merkel B.J."/>
            <person name="Hornburger P."/>
            <person name="Mueller R.-W."/>
            <person name="Bruemmer F."/>
            <person name="Labrenz M."/>
            <person name="Spormann A.M."/>
            <person name="Op Den Camp H."/>
            <person name="Overmann J."/>
            <person name="Amann R."/>
            <person name="Jetten M.S.M."/>
            <person name="Mascher T."/>
            <person name="Medema M.H."/>
            <person name="Devos D.P."/>
            <person name="Kaster A.-K."/>
            <person name="Ovreas L."/>
            <person name="Rohde M."/>
            <person name="Galperin M.Y."/>
            <person name="Jogler C."/>
        </authorList>
    </citation>
    <scope>NUCLEOTIDE SEQUENCE [LARGE SCALE GENOMIC DNA]</scope>
    <source>
        <strain evidence="2 3">Pla144</strain>
    </source>
</reference>
<sequence length="279" mass="31214">MEQEITERTEEIEDRRRFAFFSLNFSSSLLALLPPVPRFLVAATVALGPSFPFSTLFHTHNMSTSRKPENITKNPPGRPRALADPFRRREVCSLIGVGAGYDEAARHVGCTVATIRNEAGRDPVFAEQLAAAETAAGLSPLRALRTAANSNWRAAAWLLERTCPERFAQRKPDSLPPSEVRTLLDEVASIMADECTDEAQLQRMCSRLDELQKVRFGQYRSALQGDPAPKPAEERFYDKLRRDIEEITGGFDTDVAAAIKAIEASDHRRETERRNNICL</sequence>
<gene>
    <name evidence="2" type="ORF">Pla144_43860</name>
</gene>
<comment type="caution">
    <text evidence="2">The sequence shown here is derived from an EMBL/GenBank/DDBJ whole genome shotgun (WGS) entry which is preliminary data.</text>
</comment>
<name>A0A5C6CGQ6_9BACT</name>
<evidence type="ECO:0000256" key="1">
    <source>
        <dbReference type="SAM" id="Phobius"/>
    </source>
</evidence>
<keyword evidence="1" id="KW-1133">Transmembrane helix</keyword>
<protein>
    <submittedName>
        <fullName evidence="2">Uncharacterized protein</fullName>
    </submittedName>
</protein>
<dbReference type="AlphaFoldDB" id="A0A5C6CGQ6"/>
<dbReference type="Proteomes" id="UP000318437">
    <property type="component" value="Unassembled WGS sequence"/>
</dbReference>
<evidence type="ECO:0000313" key="2">
    <source>
        <dbReference type="EMBL" id="TWU21919.1"/>
    </source>
</evidence>
<evidence type="ECO:0000313" key="3">
    <source>
        <dbReference type="Proteomes" id="UP000318437"/>
    </source>
</evidence>
<keyword evidence="1" id="KW-0812">Transmembrane</keyword>
<keyword evidence="3" id="KW-1185">Reference proteome</keyword>
<organism evidence="2 3">
    <name type="scientific">Bythopirellula polymerisocia</name>
    <dbReference type="NCBI Taxonomy" id="2528003"/>
    <lineage>
        <taxon>Bacteria</taxon>
        <taxon>Pseudomonadati</taxon>
        <taxon>Planctomycetota</taxon>
        <taxon>Planctomycetia</taxon>
        <taxon>Pirellulales</taxon>
        <taxon>Lacipirellulaceae</taxon>
        <taxon>Bythopirellula</taxon>
    </lineage>
</organism>
<dbReference type="EMBL" id="SJPS01000008">
    <property type="protein sequence ID" value="TWU21919.1"/>
    <property type="molecule type" value="Genomic_DNA"/>
</dbReference>
<accession>A0A5C6CGQ6</accession>
<feature type="transmembrane region" description="Helical" evidence="1">
    <location>
        <begin position="18"/>
        <end position="33"/>
    </location>
</feature>
<keyword evidence="1" id="KW-0472">Membrane</keyword>
<proteinExistence type="predicted"/>